<evidence type="ECO:0000256" key="2">
    <source>
        <dbReference type="ARBA" id="ARBA00093789"/>
    </source>
</evidence>
<dbReference type="InterPro" id="IPR010172">
    <property type="entry name" value="CRISPR-assoc_prot_TM1791"/>
</dbReference>
<protein>
    <submittedName>
        <fullName evidence="5">Type III-B CRISPR module RAMP protein Cmr6</fullName>
    </submittedName>
</protein>
<dbReference type="EMBL" id="RAZT01000004">
    <property type="protein sequence ID" value="RKN33832.1"/>
    <property type="molecule type" value="Genomic_DNA"/>
</dbReference>
<evidence type="ECO:0000313" key="5">
    <source>
        <dbReference type="EMBL" id="RKN33832.1"/>
    </source>
</evidence>
<dbReference type="InterPro" id="IPR005537">
    <property type="entry name" value="RAMP_III_fam"/>
</dbReference>
<name>A0A3A9Y9S0_9ACTN</name>
<sequence length="329" mass="34509">MTGQDAKAEKKFPRRAAAGPIGRVLWTGDLLIRGHGGALGAGANPLVVLHRAAFVSGKGVFDTTTEAAVLRWAADTGLGQEPGLLAVAARRRTRALEALVRQSKGRLVWQRRHVTPQWRMTVGVGNRLNPYEIGLSLHGTYGWPIIPGSTIKGLTRAWARECGVDRDDPQRFDRIFGLPRAQTTADTDAPASPPEIDGGDSRGGGGGGKSAVRGSVVFLDALPAGGPVSVTRDVVTPHQQPYYDDEQRLAPGEHHQPIPSEFLVVDGGAFAIDLVGPAGVPGSGTCTSATVDDDVTVASAWCAAAVDELGVGAKTSAGYGYLTVREDQP</sequence>
<evidence type="ECO:0000256" key="3">
    <source>
        <dbReference type="SAM" id="MobiDB-lite"/>
    </source>
</evidence>
<evidence type="ECO:0000256" key="1">
    <source>
        <dbReference type="ARBA" id="ARBA00023118"/>
    </source>
</evidence>
<evidence type="ECO:0000259" key="4">
    <source>
        <dbReference type="Pfam" id="PF03787"/>
    </source>
</evidence>
<comment type="subunit">
    <text evidence="2">Part of the Csm effector complex that includes Cas10, Csm2, Csm3, Csm4 and Csm5.</text>
</comment>
<dbReference type="RefSeq" id="WP_120688501.1">
    <property type="nucleotide sequence ID" value="NZ_RAZT01000004.1"/>
</dbReference>
<keyword evidence="1" id="KW-0051">Antiviral defense</keyword>
<comment type="caution">
    <text evidence="5">The sequence shown here is derived from an EMBL/GenBank/DDBJ whole genome shotgun (WGS) entry which is preliminary data.</text>
</comment>
<dbReference type="PANTHER" id="PTHR39965">
    <property type="entry name" value="CRISPR SYSTEM CMR SUBUNIT CMR6"/>
    <property type="match status" value="1"/>
</dbReference>
<organism evidence="5 6">
    <name type="scientific">Micromonospora musae</name>
    <dbReference type="NCBI Taxonomy" id="1894970"/>
    <lineage>
        <taxon>Bacteria</taxon>
        <taxon>Bacillati</taxon>
        <taxon>Actinomycetota</taxon>
        <taxon>Actinomycetes</taxon>
        <taxon>Micromonosporales</taxon>
        <taxon>Micromonosporaceae</taxon>
        <taxon>Micromonospora</taxon>
    </lineage>
</organism>
<dbReference type="GO" id="GO:0051607">
    <property type="term" value="P:defense response to virus"/>
    <property type="evidence" value="ECO:0007669"/>
    <property type="project" value="UniProtKB-KW"/>
</dbReference>
<dbReference type="AlphaFoldDB" id="A0A3A9Y9S0"/>
<gene>
    <name evidence="5" type="primary">cmr6</name>
    <name evidence="5" type="ORF">D7044_08720</name>
</gene>
<accession>A0A3A9Y9S0</accession>
<proteinExistence type="predicted"/>
<dbReference type="PANTHER" id="PTHR39965:SF1">
    <property type="entry name" value="CRISPR SYSTEM CMR SUBUNIT CMR6"/>
    <property type="match status" value="1"/>
</dbReference>
<feature type="region of interest" description="Disordered" evidence="3">
    <location>
        <begin position="179"/>
        <end position="209"/>
    </location>
</feature>
<dbReference type="NCBIfam" id="TIGR01898">
    <property type="entry name" value="cas_TM1791_cmr6"/>
    <property type="match status" value="1"/>
</dbReference>
<dbReference type="Proteomes" id="UP000275865">
    <property type="component" value="Unassembled WGS sequence"/>
</dbReference>
<reference evidence="5 6" key="1">
    <citation type="submission" date="2018-09" db="EMBL/GenBank/DDBJ databases">
        <title>Micromonospora sp. nov. MS1-9, isolated from a root of Musa sp.</title>
        <authorList>
            <person name="Kuncharoen N."/>
            <person name="Kudo T."/>
            <person name="Ohkuma M."/>
            <person name="Yuki M."/>
            <person name="Tanasupawat S."/>
        </authorList>
    </citation>
    <scope>NUCLEOTIDE SEQUENCE [LARGE SCALE GENOMIC DNA]</scope>
    <source>
        <strain evidence="5 6">MS1-9</strain>
    </source>
</reference>
<dbReference type="Pfam" id="PF03787">
    <property type="entry name" value="RAMPs"/>
    <property type="match status" value="1"/>
</dbReference>
<evidence type="ECO:0000313" key="6">
    <source>
        <dbReference type="Proteomes" id="UP000275865"/>
    </source>
</evidence>
<feature type="domain" description="CRISPR type III-associated protein" evidence="4">
    <location>
        <begin position="123"/>
        <end position="322"/>
    </location>
</feature>